<protein>
    <recommendedName>
        <fullName evidence="16">Peptidoglycan D,D-transpeptidase FtsI</fullName>
        <ecNumber evidence="16">3.4.16.4</ecNumber>
    </recommendedName>
    <alternativeName>
        <fullName evidence="16">Penicillin-binding protein 3</fullName>
        <shortName evidence="16">PBP-3</shortName>
    </alternativeName>
</protein>
<reference evidence="20 21" key="1">
    <citation type="submission" date="2019-03" db="EMBL/GenBank/DDBJ databases">
        <title>Genomic Encyclopedia of Type Strains, Phase IV (KMG-IV): sequencing the most valuable type-strain genomes for metagenomic binning, comparative biology and taxonomic classification.</title>
        <authorList>
            <person name="Goeker M."/>
        </authorList>
    </citation>
    <scope>NUCLEOTIDE SEQUENCE [LARGE SCALE GENOMIC DNA]</scope>
    <source>
        <strain evidence="20 21">DSM 24830</strain>
    </source>
</reference>
<dbReference type="InterPro" id="IPR037532">
    <property type="entry name" value="FtsI_transpept"/>
</dbReference>
<dbReference type="EC" id="3.4.16.4" evidence="16"/>
<keyword evidence="21" id="KW-1185">Reference proteome</keyword>
<keyword evidence="15 16" id="KW-0961">Cell wall biogenesis/degradation</keyword>
<keyword evidence="13 16" id="KW-0717">Septation</keyword>
<keyword evidence="5 16" id="KW-0121">Carboxypeptidase</keyword>
<dbReference type="GO" id="GO:0071555">
    <property type="term" value="P:cell wall organization"/>
    <property type="evidence" value="ECO:0007669"/>
    <property type="project" value="UniProtKB-KW"/>
</dbReference>
<comment type="subcellular location">
    <subcellularLocation>
        <location evidence="1">Membrane</location>
    </subcellularLocation>
</comment>
<dbReference type="InterPro" id="IPR005311">
    <property type="entry name" value="PBP_dimer"/>
</dbReference>
<keyword evidence="2 16" id="KW-1003">Cell membrane</keyword>
<dbReference type="UniPathway" id="UPA00219"/>
<dbReference type="GO" id="GO:0005886">
    <property type="term" value="C:plasma membrane"/>
    <property type="evidence" value="ECO:0007669"/>
    <property type="project" value="UniProtKB-UniRule"/>
</dbReference>
<evidence type="ECO:0000256" key="17">
    <source>
        <dbReference type="SAM" id="MobiDB-lite"/>
    </source>
</evidence>
<keyword evidence="7 16" id="KW-0812">Transmembrane</keyword>
<dbReference type="InterPro" id="IPR001460">
    <property type="entry name" value="PCN-bd_Tpept"/>
</dbReference>
<keyword evidence="4 16" id="KW-0132">Cell division</keyword>
<evidence type="ECO:0000256" key="10">
    <source>
        <dbReference type="ARBA" id="ARBA00022984"/>
    </source>
</evidence>
<comment type="catalytic activity">
    <reaction evidence="16">
        <text>Preferential cleavage: (Ac)2-L-Lys-D-Ala-|-D-Ala. Also transpeptidation of peptidyl-alanyl moieties that are N-acyl substituents of D-alanine.</text>
        <dbReference type="EC" id="3.4.16.4"/>
    </reaction>
</comment>
<name>A0A4V2P954_9GAMM</name>
<keyword evidence="10 16" id="KW-0573">Peptidoglycan synthesis</keyword>
<evidence type="ECO:0000259" key="19">
    <source>
        <dbReference type="Pfam" id="PF03717"/>
    </source>
</evidence>
<evidence type="ECO:0000256" key="1">
    <source>
        <dbReference type="ARBA" id="ARBA00004370"/>
    </source>
</evidence>
<dbReference type="GO" id="GO:0008955">
    <property type="term" value="F:peptidoglycan glycosyltransferase activity"/>
    <property type="evidence" value="ECO:0007669"/>
    <property type="project" value="InterPro"/>
</dbReference>
<dbReference type="Gene3D" id="1.10.150.770">
    <property type="match status" value="1"/>
</dbReference>
<evidence type="ECO:0000259" key="18">
    <source>
        <dbReference type="Pfam" id="PF00905"/>
    </source>
</evidence>
<comment type="caution">
    <text evidence="20">The sequence shown here is derived from an EMBL/GenBank/DDBJ whole genome shotgun (WGS) entry which is preliminary data.</text>
</comment>
<dbReference type="InterPro" id="IPR050515">
    <property type="entry name" value="Beta-lactam/transpept"/>
</dbReference>
<feature type="domain" description="Penicillin-binding protein transpeptidase" evidence="18">
    <location>
        <begin position="291"/>
        <end position="587"/>
    </location>
</feature>
<keyword evidence="6 16" id="KW-0645">Protease</keyword>
<comment type="function">
    <text evidence="16">Catalyzes cross-linking of the peptidoglycan cell wall at the division septum.</text>
</comment>
<dbReference type="InterPro" id="IPR012338">
    <property type="entry name" value="Beta-lactam/transpept-like"/>
</dbReference>
<keyword evidence="14 16" id="KW-0131">Cell cycle</keyword>
<dbReference type="Gene3D" id="3.30.450.330">
    <property type="match status" value="1"/>
</dbReference>
<evidence type="ECO:0000256" key="5">
    <source>
        <dbReference type="ARBA" id="ARBA00022645"/>
    </source>
</evidence>
<organism evidence="20 21">
    <name type="scientific">Cocleimonas flava</name>
    <dbReference type="NCBI Taxonomy" id="634765"/>
    <lineage>
        <taxon>Bacteria</taxon>
        <taxon>Pseudomonadati</taxon>
        <taxon>Pseudomonadota</taxon>
        <taxon>Gammaproteobacteria</taxon>
        <taxon>Thiotrichales</taxon>
        <taxon>Thiotrichaceae</taxon>
        <taxon>Cocleimonas</taxon>
    </lineage>
</organism>
<dbReference type="RefSeq" id="WP_243651414.1">
    <property type="nucleotide sequence ID" value="NZ_BAAAFU010000008.1"/>
</dbReference>
<evidence type="ECO:0000256" key="15">
    <source>
        <dbReference type="ARBA" id="ARBA00023316"/>
    </source>
</evidence>
<evidence type="ECO:0000256" key="9">
    <source>
        <dbReference type="ARBA" id="ARBA00022960"/>
    </source>
</evidence>
<evidence type="ECO:0000256" key="14">
    <source>
        <dbReference type="ARBA" id="ARBA00023306"/>
    </source>
</evidence>
<evidence type="ECO:0000256" key="3">
    <source>
        <dbReference type="ARBA" id="ARBA00022519"/>
    </source>
</evidence>
<evidence type="ECO:0000256" key="12">
    <source>
        <dbReference type="ARBA" id="ARBA00023136"/>
    </source>
</evidence>
<dbReference type="GO" id="GO:0006508">
    <property type="term" value="P:proteolysis"/>
    <property type="evidence" value="ECO:0007669"/>
    <property type="project" value="UniProtKB-KW"/>
</dbReference>
<gene>
    <name evidence="16" type="primary">ftsI</name>
    <name evidence="20" type="ORF">EV695_0157</name>
</gene>
<dbReference type="InterPro" id="IPR036138">
    <property type="entry name" value="PBP_dimer_sf"/>
</dbReference>
<dbReference type="Gene3D" id="3.40.710.10">
    <property type="entry name" value="DD-peptidase/beta-lactamase superfamily"/>
    <property type="match status" value="1"/>
</dbReference>
<evidence type="ECO:0000256" key="16">
    <source>
        <dbReference type="HAMAP-Rule" id="MF_02080"/>
    </source>
</evidence>
<feature type="active site" description="Acyl-ester intermediate" evidence="16">
    <location>
        <position position="338"/>
    </location>
</feature>
<dbReference type="Pfam" id="PF00905">
    <property type="entry name" value="Transpeptidase"/>
    <property type="match status" value="1"/>
</dbReference>
<dbReference type="EMBL" id="SMFQ01000002">
    <property type="protein sequence ID" value="TCJ88315.1"/>
    <property type="molecule type" value="Genomic_DNA"/>
</dbReference>
<dbReference type="GO" id="GO:0043093">
    <property type="term" value="P:FtsZ-dependent cytokinesis"/>
    <property type="evidence" value="ECO:0007669"/>
    <property type="project" value="UniProtKB-UniRule"/>
</dbReference>
<evidence type="ECO:0000256" key="6">
    <source>
        <dbReference type="ARBA" id="ARBA00022670"/>
    </source>
</evidence>
<dbReference type="PANTHER" id="PTHR30627:SF1">
    <property type="entry name" value="PEPTIDOGLYCAN D,D-TRANSPEPTIDASE FTSI"/>
    <property type="match status" value="1"/>
</dbReference>
<feature type="region of interest" description="Disordered" evidence="17">
    <location>
        <begin position="602"/>
        <end position="636"/>
    </location>
</feature>
<keyword evidence="8 16" id="KW-0378">Hydrolase</keyword>
<evidence type="ECO:0000313" key="21">
    <source>
        <dbReference type="Proteomes" id="UP000294887"/>
    </source>
</evidence>
<dbReference type="Gene3D" id="3.90.1310.10">
    <property type="entry name" value="Penicillin-binding protein 2a (Domain 2)"/>
    <property type="match status" value="1"/>
</dbReference>
<evidence type="ECO:0000256" key="4">
    <source>
        <dbReference type="ARBA" id="ARBA00022618"/>
    </source>
</evidence>
<dbReference type="GO" id="GO:0008658">
    <property type="term" value="F:penicillin binding"/>
    <property type="evidence" value="ECO:0007669"/>
    <property type="project" value="InterPro"/>
</dbReference>
<dbReference type="Proteomes" id="UP000294887">
    <property type="component" value="Unassembled WGS sequence"/>
</dbReference>
<evidence type="ECO:0000256" key="7">
    <source>
        <dbReference type="ARBA" id="ARBA00022692"/>
    </source>
</evidence>
<dbReference type="GO" id="GO:0008360">
    <property type="term" value="P:regulation of cell shape"/>
    <property type="evidence" value="ECO:0007669"/>
    <property type="project" value="UniProtKB-KW"/>
</dbReference>
<keyword evidence="9 16" id="KW-0133">Cell shape</keyword>
<dbReference type="GO" id="GO:0009252">
    <property type="term" value="P:peptidoglycan biosynthetic process"/>
    <property type="evidence" value="ECO:0007669"/>
    <property type="project" value="UniProtKB-UniRule"/>
</dbReference>
<evidence type="ECO:0000313" key="20">
    <source>
        <dbReference type="EMBL" id="TCJ88315.1"/>
    </source>
</evidence>
<comment type="pathway">
    <text evidence="16">Cell wall biogenesis; peptidoglycan biosynthesis.</text>
</comment>
<evidence type="ECO:0000256" key="2">
    <source>
        <dbReference type="ARBA" id="ARBA00022475"/>
    </source>
</evidence>
<feature type="domain" description="Penicillin-binding protein dimerisation" evidence="19">
    <location>
        <begin position="77"/>
        <end position="250"/>
    </location>
</feature>
<dbReference type="SUPFAM" id="SSF56519">
    <property type="entry name" value="Penicillin binding protein dimerisation domain"/>
    <property type="match status" value="1"/>
</dbReference>
<dbReference type="GO" id="GO:0000917">
    <property type="term" value="P:division septum assembly"/>
    <property type="evidence" value="ECO:0007669"/>
    <property type="project" value="UniProtKB-KW"/>
</dbReference>
<evidence type="ECO:0000256" key="8">
    <source>
        <dbReference type="ARBA" id="ARBA00022801"/>
    </source>
</evidence>
<dbReference type="PANTHER" id="PTHR30627">
    <property type="entry name" value="PEPTIDOGLYCAN D,D-TRANSPEPTIDASE"/>
    <property type="match status" value="1"/>
</dbReference>
<accession>A0A4V2P954</accession>
<dbReference type="AlphaFoldDB" id="A0A4V2P954"/>
<dbReference type="SUPFAM" id="SSF56601">
    <property type="entry name" value="beta-lactamase/transpeptidase-like"/>
    <property type="match status" value="1"/>
</dbReference>
<keyword evidence="12 16" id="KW-0472">Membrane</keyword>
<keyword evidence="3 16" id="KW-0997">Cell inner membrane</keyword>
<dbReference type="GO" id="GO:0009002">
    <property type="term" value="F:serine-type D-Ala-D-Ala carboxypeptidase activity"/>
    <property type="evidence" value="ECO:0007669"/>
    <property type="project" value="UniProtKB-UniRule"/>
</dbReference>
<dbReference type="HAMAP" id="MF_02080">
    <property type="entry name" value="FtsI_transpept"/>
    <property type="match status" value="1"/>
</dbReference>
<proteinExistence type="inferred from homology"/>
<keyword evidence="11 16" id="KW-1133">Transmembrane helix</keyword>
<dbReference type="Pfam" id="PF03717">
    <property type="entry name" value="PBP_dimer"/>
    <property type="match status" value="1"/>
</dbReference>
<evidence type="ECO:0000256" key="11">
    <source>
        <dbReference type="ARBA" id="ARBA00022989"/>
    </source>
</evidence>
<evidence type="ECO:0000256" key="13">
    <source>
        <dbReference type="ARBA" id="ARBA00023210"/>
    </source>
</evidence>
<comment type="similarity">
    <text evidence="16">Belongs to the transpeptidase family. FtsI subfamily.</text>
</comment>
<sequence>MTNRRKSTNSRNVNSRASTRRNSAIVSPVYRGRRLILMLLLLAGICVLLMRAAYLDVFQQSWLKKQAGKRQLRTLTVPPYRGMIVDRNGEALAVSSPVSSISIDPRKLADAKRAMKKIALEKNESGALAREDLEILDAKLKSVELLLEMPEGSLLSKLDSMSGKRFHYLGRHVEPEKAQEIADLQIPAVSVKREYRRFYPMAETTSHVVGFTNIDDQGIEGVERSMNTRLAGHSGRNRVIRDGRGRLVESIEEIETMVPGETVQLSLDHRIQYAAYKLLKGEVYKLNAKSGSVVVLDTVTGEVLAMANMPGFNPNNRTSLKPYQYRNRAVVDAFEPGSTLKPITIAAALEARAIGEDVSIETSPGNLKIGKVTVKDPKNYGTITLSKLLAKSSNVGASKVALLMKSSEHWKFLNRVGFGRKPDAGFFSETEGKLAYYDKWGSVDRASHGYGYGISASLLQLAHAYTVFATGGILNPASIYKRDSQPLGQRVMSKANADAVLKMMTAVVQDDATGKNAAIDGYSVAGKTGTAYKLINGRYSKHNKVVSFIGLAPASNPRLVVAVMIDDPKVEKAGGGRLAAPLFSKIMTNALRIMDIAPDDLPQLKQAKPHSPSKSAIPVSFDSPRPSGFVEKEGEA</sequence>